<dbReference type="GO" id="GO:0006313">
    <property type="term" value="P:DNA transposition"/>
    <property type="evidence" value="ECO:0007669"/>
    <property type="project" value="InterPro"/>
</dbReference>
<evidence type="ECO:0000313" key="3">
    <source>
        <dbReference type="EMBL" id="AZR73340.1"/>
    </source>
</evidence>
<evidence type="ECO:0000259" key="1">
    <source>
        <dbReference type="Pfam" id="PF01609"/>
    </source>
</evidence>
<dbReference type="Pfam" id="PF05598">
    <property type="entry name" value="DUF772"/>
    <property type="match status" value="1"/>
</dbReference>
<dbReference type="PANTHER" id="PTHR35604:SF2">
    <property type="entry name" value="TRANSPOSASE INSH FOR INSERTION SEQUENCE ELEMENT IS5A-RELATED"/>
    <property type="match status" value="1"/>
</dbReference>
<organism evidence="3 4">
    <name type="scientific">Anoxybacter fermentans</name>
    <dbReference type="NCBI Taxonomy" id="1323375"/>
    <lineage>
        <taxon>Bacteria</taxon>
        <taxon>Bacillati</taxon>
        <taxon>Bacillota</taxon>
        <taxon>Clostridia</taxon>
        <taxon>Halanaerobiales</taxon>
        <taxon>Anoxybacter</taxon>
    </lineage>
</organism>
<proteinExistence type="predicted"/>
<feature type="domain" description="Transposase InsH N-terminal" evidence="2">
    <location>
        <begin position="23"/>
        <end position="105"/>
    </location>
</feature>
<dbReference type="EMBL" id="CP016379">
    <property type="protein sequence ID" value="AZR73340.1"/>
    <property type="molecule type" value="Genomic_DNA"/>
</dbReference>
<dbReference type="PANTHER" id="PTHR35604">
    <property type="entry name" value="TRANSPOSASE INSH FOR INSERTION SEQUENCE ELEMENT IS5A-RELATED"/>
    <property type="match status" value="1"/>
</dbReference>
<reference evidence="3 4" key="1">
    <citation type="submission" date="2016-07" db="EMBL/GenBank/DDBJ databases">
        <title>Genome and transcriptome analysis of iron-reducing fermentative bacteria Anoxybacter fermentans.</title>
        <authorList>
            <person name="Zeng X."/>
            <person name="Shao Z."/>
        </authorList>
    </citation>
    <scope>NUCLEOTIDE SEQUENCE [LARGE SCALE GENOMIC DNA]</scope>
    <source>
        <strain evidence="3 4">DY22613</strain>
    </source>
</reference>
<evidence type="ECO:0000259" key="2">
    <source>
        <dbReference type="Pfam" id="PF05598"/>
    </source>
</evidence>
<protein>
    <submittedName>
        <fullName evidence="3">Transposase</fullName>
    </submittedName>
</protein>
<dbReference type="KEGG" id="aft:BBF96_08070"/>
<gene>
    <name evidence="3" type="ORF">BBF96_08070</name>
</gene>
<dbReference type="Proteomes" id="UP000267250">
    <property type="component" value="Chromosome"/>
</dbReference>
<sequence>MAIIPQQRLFCYTEIENLGDLERLRLVIEYMPDEELMKKLERERGKGRNDYEIRAMWNSILAGIVYQHETIESLRRELSRNGQLRAMCGFSNKVPPSWVYSRFLKKIMENQEEIDKIFDYLVDQLKELLPDYGKRLAIDGKEIESFAKLHKNKKKRDGRRDVDADFGRKVYQGEHEDGTLWKKIKNWFGYKLHLIVDADYELPVEFEVTKASVHEVPVAHKLLREVEEKHPEIIKDCEIFLADRGYDDSKLIKKLWDDYKIKPVIDIRNMWRDGEKTKLLSNYDNIVYDYRGTVYCYCPETAKRRQMAYGGFEKDRETLKYRCPAVHYGIECKGQKECECKVSNCIRIKLSEDRRIFTPIARSSYRWEREYKGRTAIERVNSRLDVCYGFERHTIRGLKKMKMRCSLALIIMLTMAVDRIKENQRDKMRSLVEPA</sequence>
<dbReference type="OrthoDB" id="5751230at2"/>
<dbReference type="InterPro" id="IPR002559">
    <property type="entry name" value="Transposase_11"/>
</dbReference>
<dbReference type="GO" id="GO:0004803">
    <property type="term" value="F:transposase activity"/>
    <property type="evidence" value="ECO:0007669"/>
    <property type="project" value="InterPro"/>
</dbReference>
<keyword evidence="4" id="KW-1185">Reference proteome</keyword>
<feature type="domain" description="Transposase IS4-like" evidence="1">
    <location>
        <begin position="175"/>
        <end position="411"/>
    </location>
</feature>
<dbReference type="Pfam" id="PF01609">
    <property type="entry name" value="DDE_Tnp_1"/>
    <property type="match status" value="1"/>
</dbReference>
<dbReference type="RefSeq" id="WP_127016674.1">
    <property type="nucleotide sequence ID" value="NZ_CP016379.1"/>
</dbReference>
<dbReference type="GO" id="GO:0003677">
    <property type="term" value="F:DNA binding"/>
    <property type="evidence" value="ECO:0007669"/>
    <property type="project" value="InterPro"/>
</dbReference>
<dbReference type="InterPro" id="IPR008490">
    <property type="entry name" value="Transposase_InsH_N"/>
</dbReference>
<accession>A0A3Q9HQX4</accession>
<evidence type="ECO:0000313" key="4">
    <source>
        <dbReference type="Proteomes" id="UP000267250"/>
    </source>
</evidence>
<dbReference type="AlphaFoldDB" id="A0A3Q9HQX4"/>
<name>A0A3Q9HQX4_9FIRM</name>